<dbReference type="RefSeq" id="WP_146865233.1">
    <property type="nucleotide sequence ID" value="NZ_BKAU01000005.1"/>
</dbReference>
<evidence type="ECO:0000256" key="3">
    <source>
        <dbReference type="ARBA" id="ARBA00022729"/>
    </source>
</evidence>
<proteinExistence type="inferred from homology"/>
<accession>A0A512RPC5</accession>
<dbReference type="Pfam" id="PF07980">
    <property type="entry name" value="SusD_RagB"/>
    <property type="match status" value="1"/>
</dbReference>
<comment type="caution">
    <text evidence="9">The sequence shown here is derived from an EMBL/GenBank/DDBJ whole genome shotgun (WGS) entry which is preliminary data.</text>
</comment>
<protein>
    <submittedName>
        <fullName evidence="9">Membrane protein</fullName>
    </submittedName>
</protein>
<keyword evidence="10" id="KW-1185">Reference proteome</keyword>
<comment type="similarity">
    <text evidence="2">Belongs to the SusD family.</text>
</comment>
<dbReference type="OrthoDB" id="5694214at2"/>
<gene>
    <name evidence="9" type="ORF">CCY01nite_38010</name>
</gene>
<feature type="chain" id="PRO_5021918037" evidence="6">
    <location>
        <begin position="25"/>
        <end position="548"/>
    </location>
</feature>
<dbReference type="InterPro" id="IPR012944">
    <property type="entry name" value="SusD_RagB_dom"/>
</dbReference>
<dbReference type="AlphaFoldDB" id="A0A512RPC5"/>
<evidence type="ECO:0000256" key="1">
    <source>
        <dbReference type="ARBA" id="ARBA00004442"/>
    </source>
</evidence>
<evidence type="ECO:0000259" key="8">
    <source>
        <dbReference type="Pfam" id="PF14322"/>
    </source>
</evidence>
<organism evidence="9 10">
    <name type="scientific">Chitinophaga cymbidii</name>
    <dbReference type="NCBI Taxonomy" id="1096750"/>
    <lineage>
        <taxon>Bacteria</taxon>
        <taxon>Pseudomonadati</taxon>
        <taxon>Bacteroidota</taxon>
        <taxon>Chitinophagia</taxon>
        <taxon>Chitinophagales</taxon>
        <taxon>Chitinophagaceae</taxon>
        <taxon>Chitinophaga</taxon>
    </lineage>
</organism>
<dbReference type="Proteomes" id="UP000321436">
    <property type="component" value="Unassembled WGS sequence"/>
</dbReference>
<dbReference type="Gene3D" id="1.25.40.390">
    <property type="match status" value="1"/>
</dbReference>
<reference evidence="9 10" key="1">
    <citation type="submission" date="2019-07" db="EMBL/GenBank/DDBJ databases">
        <title>Whole genome shotgun sequence of Chitinophaga cymbidii NBRC 109752.</title>
        <authorList>
            <person name="Hosoyama A."/>
            <person name="Uohara A."/>
            <person name="Ohji S."/>
            <person name="Ichikawa N."/>
        </authorList>
    </citation>
    <scope>NUCLEOTIDE SEQUENCE [LARGE SCALE GENOMIC DNA]</scope>
    <source>
        <strain evidence="9 10">NBRC 109752</strain>
    </source>
</reference>
<dbReference type="PROSITE" id="PS51257">
    <property type="entry name" value="PROKAR_LIPOPROTEIN"/>
    <property type="match status" value="1"/>
</dbReference>
<evidence type="ECO:0000256" key="2">
    <source>
        <dbReference type="ARBA" id="ARBA00006275"/>
    </source>
</evidence>
<dbReference type="Pfam" id="PF14322">
    <property type="entry name" value="SusD-like_3"/>
    <property type="match status" value="1"/>
</dbReference>
<feature type="signal peptide" evidence="6">
    <location>
        <begin position="1"/>
        <end position="24"/>
    </location>
</feature>
<dbReference type="InterPro" id="IPR011990">
    <property type="entry name" value="TPR-like_helical_dom_sf"/>
</dbReference>
<dbReference type="InterPro" id="IPR033985">
    <property type="entry name" value="SusD-like_N"/>
</dbReference>
<dbReference type="SUPFAM" id="SSF48452">
    <property type="entry name" value="TPR-like"/>
    <property type="match status" value="1"/>
</dbReference>
<dbReference type="GO" id="GO:0009279">
    <property type="term" value="C:cell outer membrane"/>
    <property type="evidence" value="ECO:0007669"/>
    <property type="project" value="UniProtKB-SubCell"/>
</dbReference>
<feature type="domain" description="SusD-like N-terminal" evidence="8">
    <location>
        <begin position="27"/>
        <end position="209"/>
    </location>
</feature>
<dbReference type="EMBL" id="BKAU01000005">
    <property type="protein sequence ID" value="GEP97541.1"/>
    <property type="molecule type" value="Genomic_DNA"/>
</dbReference>
<evidence type="ECO:0000256" key="6">
    <source>
        <dbReference type="SAM" id="SignalP"/>
    </source>
</evidence>
<sequence>MNNQILKMTLRALLICMLSFSFQACNKFLDVKPKDQVTDETLWSTTANADLFLNDVYASVPTLITSDPWENFSDNSLNGQAGRVSTNLYGPSIYTPSNAPNKWGLYTSIRKANLFIEKVTASALEESWKKVRLAEARFLRAYFYSILWTYHGGVPIITDVLNQNEQGDEVFRPRNTAAETFDFIVAECVAAAAELPLTAETGRATWGAAITLKGSCELFNAGALYNPSNDLSRWEQAARTFKRIIDTARYTLFPDYNTLFFEENNNNVEVIFARQHLGGTSLANYRDGEIGPRFVNGALTGWGHVNPTQDLVDEYAMANGLPITDPASGYDDQNPYVGREKRFYESIVYDGSEWLGSEMIMKQGVGSLNATDLNNSSISTRTGYYIRKGINPKYASAQNNQNSANWIIFRYAEVLLSYAEARNEATGPDQSVYDAINEIRERADIPDLPEGLDQNAMRIAIHRERRVELAFEEKRLPDLLRLRLAEVVLNGTVHAMKIEKVGNNWVYTVVPAGGGAKAFDPAKNYLLPIPQSARDKNTQLDQNPEYED</sequence>
<comment type="subcellular location">
    <subcellularLocation>
        <location evidence="1">Cell outer membrane</location>
    </subcellularLocation>
</comment>
<feature type="domain" description="RagB/SusD" evidence="7">
    <location>
        <begin position="269"/>
        <end position="546"/>
    </location>
</feature>
<evidence type="ECO:0000313" key="9">
    <source>
        <dbReference type="EMBL" id="GEP97541.1"/>
    </source>
</evidence>
<evidence type="ECO:0000256" key="5">
    <source>
        <dbReference type="ARBA" id="ARBA00023237"/>
    </source>
</evidence>
<evidence type="ECO:0000259" key="7">
    <source>
        <dbReference type="Pfam" id="PF07980"/>
    </source>
</evidence>
<keyword evidence="5" id="KW-0998">Cell outer membrane</keyword>
<evidence type="ECO:0000256" key="4">
    <source>
        <dbReference type="ARBA" id="ARBA00023136"/>
    </source>
</evidence>
<name>A0A512RPC5_9BACT</name>
<keyword evidence="3 6" id="KW-0732">Signal</keyword>
<keyword evidence="4" id="KW-0472">Membrane</keyword>
<evidence type="ECO:0000313" key="10">
    <source>
        <dbReference type="Proteomes" id="UP000321436"/>
    </source>
</evidence>